<dbReference type="Pfam" id="PF00537">
    <property type="entry name" value="Toxin_3"/>
    <property type="match status" value="1"/>
</dbReference>
<dbReference type="SUPFAM" id="SSF57095">
    <property type="entry name" value="Scorpion toxin-like"/>
    <property type="match status" value="1"/>
</dbReference>
<feature type="chain" id="PRO_5025555053" description="Knottin scorpion toxin-like domain-containing protein" evidence="3">
    <location>
        <begin position="30"/>
        <end position="96"/>
    </location>
</feature>
<organism evidence="4 5">
    <name type="scientific">Microthlaspi erraticum</name>
    <dbReference type="NCBI Taxonomy" id="1685480"/>
    <lineage>
        <taxon>Eukaryota</taxon>
        <taxon>Viridiplantae</taxon>
        <taxon>Streptophyta</taxon>
        <taxon>Embryophyta</taxon>
        <taxon>Tracheophyta</taxon>
        <taxon>Spermatophyta</taxon>
        <taxon>Magnoliopsida</taxon>
        <taxon>eudicotyledons</taxon>
        <taxon>Gunneridae</taxon>
        <taxon>Pentapetalae</taxon>
        <taxon>rosids</taxon>
        <taxon>malvids</taxon>
        <taxon>Brassicales</taxon>
        <taxon>Brassicaceae</taxon>
        <taxon>Coluteocarpeae</taxon>
        <taxon>Microthlaspi</taxon>
    </lineage>
</organism>
<comment type="subcellular location">
    <subcellularLocation>
        <location evidence="1">Secreted</location>
    </subcellularLocation>
</comment>
<feature type="signal peptide" evidence="3">
    <location>
        <begin position="1"/>
        <end position="29"/>
    </location>
</feature>
<dbReference type="GO" id="GO:0019871">
    <property type="term" value="F:sodium channel inhibitor activity"/>
    <property type="evidence" value="ECO:0007669"/>
    <property type="project" value="InterPro"/>
</dbReference>
<evidence type="ECO:0000256" key="3">
    <source>
        <dbReference type="SAM" id="SignalP"/>
    </source>
</evidence>
<accession>A0A6D2J117</accession>
<dbReference type="GO" id="GO:0005576">
    <property type="term" value="C:extracellular region"/>
    <property type="evidence" value="ECO:0007669"/>
    <property type="project" value="UniProtKB-SubCell"/>
</dbReference>
<name>A0A6D2J117_9BRAS</name>
<sequence length="96" mass="10716">MMKATKSVSIFTVFFIGILLISEMPEIEAQDSKCLKEFGGGSDSDFVLCRVIAYPSLCYKECRRLKRAKGGYCITKGRSEKCFCDICSKAPYGSMK</sequence>
<evidence type="ECO:0000313" key="4">
    <source>
        <dbReference type="EMBL" id="CAA7032714.1"/>
    </source>
</evidence>
<evidence type="ECO:0000256" key="1">
    <source>
        <dbReference type="ARBA" id="ARBA00004613"/>
    </source>
</evidence>
<dbReference type="InterPro" id="IPR036574">
    <property type="entry name" value="Scorpion_toxin-like_sf"/>
</dbReference>
<comment type="caution">
    <text evidence="4">The sequence shown here is derived from an EMBL/GenBank/DDBJ whole genome shotgun (WGS) entry which is preliminary data.</text>
</comment>
<protein>
    <recommendedName>
        <fullName evidence="6">Knottin scorpion toxin-like domain-containing protein</fullName>
    </recommendedName>
</protein>
<dbReference type="EMBL" id="CACVBM020001126">
    <property type="protein sequence ID" value="CAA7032714.1"/>
    <property type="molecule type" value="Genomic_DNA"/>
</dbReference>
<proteinExistence type="predicted"/>
<evidence type="ECO:0008006" key="6">
    <source>
        <dbReference type="Google" id="ProtNLM"/>
    </source>
</evidence>
<keyword evidence="5" id="KW-1185">Reference proteome</keyword>
<evidence type="ECO:0000313" key="5">
    <source>
        <dbReference type="Proteomes" id="UP000467841"/>
    </source>
</evidence>
<evidence type="ECO:0000256" key="2">
    <source>
        <dbReference type="ARBA" id="ARBA00022525"/>
    </source>
</evidence>
<keyword evidence="3" id="KW-0732">Signal</keyword>
<dbReference type="Proteomes" id="UP000467841">
    <property type="component" value="Unassembled WGS sequence"/>
</dbReference>
<dbReference type="Gene3D" id="3.30.30.10">
    <property type="entry name" value="Knottin, scorpion toxin-like"/>
    <property type="match status" value="1"/>
</dbReference>
<reference evidence="4" key="1">
    <citation type="submission" date="2020-01" db="EMBL/GenBank/DDBJ databases">
        <authorList>
            <person name="Mishra B."/>
        </authorList>
    </citation>
    <scope>NUCLEOTIDE SEQUENCE [LARGE SCALE GENOMIC DNA]</scope>
</reference>
<gene>
    <name evidence="4" type="ORF">MERR_LOCUS19949</name>
</gene>
<dbReference type="AlphaFoldDB" id="A0A6D2J117"/>
<dbReference type="OrthoDB" id="1023201at2759"/>
<keyword evidence="2" id="KW-0964">Secreted</keyword>
<dbReference type="InterPro" id="IPR002061">
    <property type="entry name" value="Scorpion_toxinL/defensin"/>
</dbReference>